<evidence type="ECO:0000313" key="1">
    <source>
        <dbReference type="EMBL" id="CAH1102445.1"/>
    </source>
</evidence>
<dbReference type="SUPFAM" id="SSF56784">
    <property type="entry name" value="HAD-like"/>
    <property type="match status" value="1"/>
</dbReference>
<dbReference type="SFLD" id="SFLDG01129">
    <property type="entry name" value="C1.5:_HAD__Beta-PGM__Phosphata"/>
    <property type="match status" value="1"/>
</dbReference>
<name>A0A9P0CMB9_9CUCU</name>
<keyword evidence="2" id="KW-1185">Reference proteome</keyword>
<accession>A0A9P0CMB9</accession>
<dbReference type="SFLD" id="SFLDS00003">
    <property type="entry name" value="Haloacid_Dehalogenase"/>
    <property type="match status" value="1"/>
</dbReference>
<dbReference type="Pfam" id="PF13419">
    <property type="entry name" value="HAD_2"/>
    <property type="match status" value="1"/>
</dbReference>
<dbReference type="InterPro" id="IPR023214">
    <property type="entry name" value="HAD_sf"/>
</dbReference>
<dbReference type="AlphaFoldDB" id="A0A9P0CMB9"/>
<dbReference type="Gene3D" id="3.40.50.1000">
    <property type="entry name" value="HAD superfamily/HAD-like"/>
    <property type="match status" value="1"/>
</dbReference>
<dbReference type="Proteomes" id="UP001153636">
    <property type="component" value="Chromosome 13"/>
</dbReference>
<dbReference type="PANTHER" id="PTHR18901">
    <property type="entry name" value="2-DEOXYGLUCOSE-6-PHOSPHATE PHOSPHATASE 2"/>
    <property type="match status" value="1"/>
</dbReference>
<dbReference type="InterPro" id="IPR041492">
    <property type="entry name" value="HAD_2"/>
</dbReference>
<dbReference type="OrthoDB" id="40579at2759"/>
<dbReference type="Gene3D" id="1.10.150.240">
    <property type="entry name" value="Putative phosphatase, domain 2"/>
    <property type="match status" value="1"/>
</dbReference>
<evidence type="ECO:0000313" key="2">
    <source>
        <dbReference type="Proteomes" id="UP001153636"/>
    </source>
</evidence>
<dbReference type="InterPro" id="IPR023198">
    <property type="entry name" value="PGP-like_dom2"/>
</dbReference>
<dbReference type="NCBIfam" id="TIGR01509">
    <property type="entry name" value="HAD-SF-IA-v3"/>
    <property type="match status" value="1"/>
</dbReference>
<dbReference type="FunFam" id="3.40.50.1000:FF:000055">
    <property type="entry name" value="Haloacid dehalogenase-like hydrolase family protein"/>
    <property type="match status" value="1"/>
</dbReference>
<evidence type="ECO:0008006" key="3">
    <source>
        <dbReference type="Google" id="ProtNLM"/>
    </source>
</evidence>
<sequence>MCDCPHIPGNYCCFKNPFKPVTHVIFDLDGTLLDTEEIDREVFLELCKEFGKKYTEDMHELVLGTNESAACATIVKHLKLDIDPKEFQKKFQEKNYKLVPDAQFMCGAEKLVNHFFNQQIPMAIATSSSSEAVKCKMSKKKDFFDKFHHFVCGNDDPEVLRGKPFPNIYFVAARRFEERPRRKQCLVFEDAFNGVVSALGAGMQVIMVPTPVTPYEKWRYATLRLDSLDGFIPELFGIPAFDAPKPPKKVVIVKGPCKPVIDPCEGFDENAVEENKVEEKEDPCKEFEMQNAPRKETDVKVTNY</sequence>
<organism evidence="1 2">
    <name type="scientific">Psylliodes chrysocephalus</name>
    <dbReference type="NCBI Taxonomy" id="3402493"/>
    <lineage>
        <taxon>Eukaryota</taxon>
        <taxon>Metazoa</taxon>
        <taxon>Ecdysozoa</taxon>
        <taxon>Arthropoda</taxon>
        <taxon>Hexapoda</taxon>
        <taxon>Insecta</taxon>
        <taxon>Pterygota</taxon>
        <taxon>Neoptera</taxon>
        <taxon>Endopterygota</taxon>
        <taxon>Coleoptera</taxon>
        <taxon>Polyphaga</taxon>
        <taxon>Cucujiformia</taxon>
        <taxon>Chrysomeloidea</taxon>
        <taxon>Chrysomelidae</taxon>
        <taxon>Galerucinae</taxon>
        <taxon>Alticini</taxon>
        <taxon>Psylliodes</taxon>
    </lineage>
</organism>
<proteinExistence type="predicted"/>
<gene>
    <name evidence="1" type="ORF">PSYICH_LOCUS3671</name>
</gene>
<dbReference type="InterPro" id="IPR006439">
    <property type="entry name" value="HAD-SF_hydro_IA"/>
</dbReference>
<protein>
    <recommendedName>
        <fullName evidence="3">Pseudouridine-5'-phosphatase</fullName>
    </recommendedName>
</protein>
<reference evidence="1" key="1">
    <citation type="submission" date="2022-01" db="EMBL/GenBank/DDBJ databases">
        <authorList>
            <person name="King R."/>
        </authorList>
    </citation>
    <scope>NUCLEOTIDE SEQUENCE</scope>
</reference>
<dbReference type="EMBL" id="OV651825">
    <property type="protein sequence ID" value="CAH1102445.1"/>
    <property type="molecule type" value="Genomic_DNA"/>
</dbReference>
<dbReference type="InterPro" id="IPR036412">
    <property type="entry name" value="HAD-like_sf"/>
</dbReference>
<dbReference type="GO" id="GO:0016791">
    <property type="term" value="F:phosphatase activity"/>
    <property type="evidence" value="ECO:0007669"/>
    <property type="project" value="TreeGrafter"/>
</dbReference>
<dbReference type="PANTHER" id="PTHR18901:SF38">
    <property type="entry name" value="PSEUDOURIDINE-5'-PHOSPHATASE"/>
    <property type="match status" value="1"/>
</dbReference>